<feature type="domain" description="AAA-type ATPase N-terminal" evidence="8">
    <location>
        <begin position="26"/>
        <end position="118"/>
    </location>
</feature>
<keyword evidence="3" id="KW-0067">ATP-binding</keyword>
<evidence type="ECO:0000259" key="8">
    <source>
        <dbReference type="Pfam" id="PF14363"/>
    </source>
</evidence>
<feature type="compositionally biased region" description="Basic and acidic residues" evidence="5">
    <location>
        <begin position="493"/>
        <end position="508"/>
    </location>
</feature>
<dbReference type="GO" id="GO:0016887">
    <property type="term" value="F:ATP hydrolysis activity"/>
    <property type="evidence" value="ECO:0007669"/>
    <property type="project" value="InterPro"/>
</dbReference>
<dbReference type="Proteomes" id="UP001165190">
    <property type="component" value="Unassembled WGS sequence"/>
</dbReference>
<dbReference type="PANTHER" id="PTHR23070">
    <property type="entry name" value="BCS1 AAA-TYPE ATPASE"/>
    <property type="match status" value="1"/>
</dbReference>
<proteinExistence type="predicted"/>
<organism evidence="10 11">
    <name type="scientific">Hibiscus trionum</name>
    <name type="common">Flower of an hour</name>
    <dbReference type="NCBI Taxonomy" id="183268"/>
    <lineage>
        <taxon>Eukaryota</taxon>
        <taxon>Viridiplantae</taxon>
        <taxon>Streptophyta</taxon>
        <taxon>Embryophyta</taxon>
        <taxon>Tracheophyta</taxon>
        <taxon>Spermatophyta</taxon>
        <taxon>Magnoliopsida</taxon>
        <taxon>eudicotyledons</taxon>
        <taxon>Gunneridae</taxon>
        <taxon>Pentapetalae</taxon>
        <taxon>rosids</taxon>
        <taxon>malvids</taxon>
        <taxon>Malvales</taxon>
        <taxon>Malvaceae</taxon>
        <taxon>Malvoideae</taxon>
        <taxon>Hibiscus</taxon>
    </lineage>
</organism>
<keyword evidence="11" id="KW-1185">Reference proteome</keyword>
<keyword evidence="3" id="KW-0547">Nucleotide-binding</keyword>
<name>A0A9W7HNF6_HIBTR</name>
<evidence type="ECO:0000313" key="11">
    <source>
        <dbReference type="Proteomes" id="UP001165190"/>
    </source>
</evidence>
<comment type="caution">
    <text evidence="10">The sequence shown here is derived from an EMBL/GenBank/DDBJ whole genome shotgun (WGS) entry which is preliminary data.</text>
</comment>
<evidence type="ECO:0000256" key="2">
    <source>
        <dbReference type="ARBA" id="ARBA00022801"/>
    </source>
</evidence>
<feature type="signal peptide" evidence="6">
    <location>
        <begin position="1"/>
        <end position="16"/>
    </location>
</feature>
<keyword evidence="4" id="KW-0460">Magnesium</keyword>
<feature type="domain" description="ATPase AAA-type core" evidence="7">
    <location>
        <begin position="240"/>
        <end position="386"/>
    </location>
</feature>
<evidence type="ECO:0000256" key="5">
    <source>
        <dbReference type="SAM" id="MobiDB-lite"/>
    </source>
</evidence>
<sequence length="508" mass="57988">MKEYWTSFASLLGVLAFCQSLLQVMFPPELRFACLKFFNRLFNLFSSYCYFDITEIDGVNTNELYNAVQLYLSSSVSINGSRLSLTRALNSSAITFGLSNNDSIIDTFNGVSVLWEHVVTQRQAQTFSWRPLPEEKRGFTLRIRKRDKSLVLDSYLDYIMEKANEIRRKNQDRLLYTNSRGGSLDSRGHPWESVPFKHPSTFDTLAMDPARKQDIMDDLKDFANGQSFYQKSGRAWKRGYLLYGPPGTGKSSMIAAMANYLSYDIYDLELTEVHNNSELRKLLMKTSSKSIIVIEDIDCSINLTNRKKKKNNTGSRSYYEPEMRCGSGSGEDGGNSITLSGLLNFTDGLWSCCGSERIFVFTTNHIEKLDPALLRCGRMDMHIFMSYCSYAALMILLKNYLGYDESDLDGDVLKEVGEVVDKAEMTPADISEVLIKNRRSKQRAVSELLEALKTRAERKSKSEKNSDDIMEDEEQEKRALESPPNEESGFEQPCKKQEEEDEVMKKQN</sequence>
<evidence type="ECO:0000256" key="6">
    <source>
        <dbReference type="SAM" id="SignalP"/>
    </source>
</evidence>
<dbReference type="Gene3D" id="3.40.50.300">
    <property type="entry name" value="P-loop containing nucleotide triphosphate hydrolases"/>
    <property type="match status" value="1"/>
</dbReference>
<dbReference type="AlphaFoldDB" id="A0A9W7HNF6"/>
<dbReference type="Pfam" id="PF25568">
    <property type="entry name" value="AAA_lid_At3g28540"/>
    <property type="match status" value="1"/>
</dbReference>
<accession>A0A9W7HNF6</accession>
<dbReference type="InterPro" id="IPR050747">
    <property type="entry name" value="Mitochondrial_chaperone_BCS1"/>
</dbReference>
<evidence type="ECO:0000259" key="9">
    <source>
        <dbReference type="Pfam" id="PF25568"/>
    </source>
</evidence>
<evidence type="ECO:0000256" key="1">
    <source>
        <dbReference type="ARBA" id="ARBA00001946"/>
    </source>
</evidence>
<dbReference type="Pfam" id="PF00004">
    <property type="entry name" value="AAA"/>
    <property type="match status" value="1"/>
</dbReference>
<dbReference type="SUPFAM" id="SSF52540">
    <property type="entry name" value="P-loop containing nucleoside triphosphate hydrolases"/>
    <property type="match status" value="1"/>
</dbReference>
<dbReference type="InterPro" id="IPR025753">
    <property type="entry name" value="AAA_N_dom"/>
</dbReference>
<evidence type="ECO:0000256" key="3">
    <source>
        <dbReference type="ARBA" id="ARBA00022840"/>
    </source>
</evidence>
<dbReference type="InterPro" id="IPR027417">
    <property type="entry name" value="P-loop_NTPase"/>
</dbReference>
<dbReference type="InterPro" id="IPR058017">
    <property type="entry name" value="At3g28540-like_C"/>
</dbReference>
<keyword evidence="2" id="KW-0378">Hydrolase</keyword>
<protein>
    <recommendedName>
        <fullName evidence="12">AAA+ ATPase domain-containing protein</fullName>
    </recommendedName>
</protein>
<keyword evidence="6" id="KW-0732">Signal</keyword>
<dbReference type="GO" id="GO:0005524">
    <property type="term" value="F:ATP binding"/>
    <property type="evidence" value="ECO:0007669"/>
    <property type="project" value="UniProtKB-KW"/>
</dbReference>
<dbReference type="OrthoDB" id="10251412at2759"/>
<dbReference type="Pfam" id="PF14363">
    <property type="entry name" value="AAA_assoc"/>
    <property type="match status" value="1"/>
</dbReference>
<evidence type="ECO:0008006" key="12">
    <source>
        <dbReference type="Google" id="ProtNLM"/>
    </source>
</evidence>
<reference evidence="10" key="1">
    <citation type="submission" date="2023-05" db="EMBL/GenBank/DDBJ databases">
        <title>Genome and transcriptome analyses reveal genes involved in the formation of fine ridges on petal epidermal cells in Hibiscus trionum.</title>
        <authorList>
            <person name="Koshimizu S."/>
            <person name="Masuda S."/>
            <person name="Ishii T."/>
            <person name="Shirasu K."/>
            <person name="Hoshino A."/>
            <person name="Arita M."/>
        </authorList>
    </citation>
    <scope>NUCLEOTIDE SEQUENCE</scope>
    <source>
        <strain evidence="10">Hamamatsu line</strain>
    </source>
</reference>
<feature type="region of interest" description="Disordered" evidence="5">
    <location>
        <begin position="454"/>
        <end position="508"/>
    </location>
</feature>
<feature type="compositionally biased region" description="Basic and acidic residues" evidence="5">
    <location>
        <begin position="454"/>
        <end position="467"/>
    </location>
</feature>
<feature type="region of interest" description="Disordered" evidence="5">
    <location>
        <begin position="309"/>
        <end position="329"/>
    </location>
</feature>
<comment type="cofactor">
    <cofactor evidence="1">
        <name>Mg(2+)</name>
        <dbReference type="ChEBI" id="CHEBI:18420"/>
    </cofactor>
</comment>
<dbReference type="EMBL" id="BSYR01000019">
    <property type="protein sequence ID" value="GMI81105.1"/>
    <property type="molecule type" value="Genomic_DNA"/>
</dbReference>
<feature type="domain" description="AAA+ ATPase At3g28540-like C-terminal" evidence="9">
    <location>
        <begin position="388"/>
        <end position="462"/>
    </location>
</feature>
<feature type="chain" id="PRO_5040878095" description="AAA+ ATPase domain-containing protein" evidence="6">
    <location>
        <begin position="17"/>
        <end position="508"/>
    </location>
</feature>
<dbReference type="InterPro" id="IPR003959">
    <property type="entry name" value="ATPase_AAA_core"/>
</dbReference>
<evidence type="ECO:0000313" key="10">
    <source>
        <dbReference type="EMBL" id="GMI81105.1"/>
    </source>
</evidence>
<evidence type="ECO:0000259" key="7">
    <source>
        <dbReference type="Pfam" id="PF00004"/>
    </source>
</evidence>
<dbReference type="CDD" id="cd19510">
    <property type="entry name" value="RecA-like_BCS1"/>
    <property type="match status" value="1"/>
</dbReference>
<evidence type="ECO:0000256" key="4">
    <source>
        <dbReference type="ARBA" id="ARBA00022842"/>
    </source>
</evidence>
<gene>
    <name evidence="10" type="ORF">HRI_001779800</name>
</gene>